<feature type="domain" description="USP" evidence="1">
    <location>
        <begin position="1"/>
        <end position="327"/>
    </location>
</feature>
<sequence>MNSILQCIFSTIPLCGYFISSKFKKDINSKSSMKGQFALAFNDLLCEALKNAKNKHVKPSGFKKQLEKFAPQFYGYDQQDSQEFLRFLLDGFHEDLNRSQEKPKFNYTDAELDALSDRKKALVSWNRYQLWNNSYIFDIFGGQLQSRVTCLRCKHQSSTFDTFWDLSLPIPKDTGTRRHTLDDCLREFSKEEQLDDEYKCEKCKSAQKASKCLKIYKCPEILVIHLKRFSFNVFIRKKIEDEVKFPTENLILDYPVLSEVDGHDENIVYDLYGISNHIGGLGSGHYVAHCKSFKDNQWYLKNDEFVSKTTSEAGKDSTAYVLFYRRRHE</sequence>
<dbReference type="SUPFAM" id="SSF54001">
    <property type="entry name" value="Cysteine proteinases"/>
    <property type="match status" value="1"/>
</dbReference>
<dbReference type="PROSITE" id="PS50235">
    <property type="entry name" value="USP_3"/>
    <property type="match status" value="1"/>
</dbReference>
<comment type="caution">
    <text evidence="2">The sequence shown here is derived from an EMBL/GenBank/DDBJ whole genome shotgun (WGS) entry which is preliminary data.</text>
</comment>
<keyword evidence="2" id="KW-0378">Hydrolase</keyword>
<dbReference type="InterPro" id="IPR018200">
    <property type="entry name" value="USP_CS"/>
</dbReference>
<accession>A0A1Y1V6M8</accession>
<proteinExistence type="predicted"/>
<dbReference type="PROSITE" id="PS00973">
    <property type="entry name" value="USP_2"/>
    <property type="match status" value="1"/>
</dbReference>
<reference evidence="2 4" key="1">
    <citation type="submission" date="2016-08" db="EMBL/GenBank/DDBJ databases">
        <title>A Parts List for Fungal Cellulosomes Revealed by Comparative Genomics.</title>
        <authorList>
            <consortium name="DOE Joint Genome Institute"/>
            <person name="Haitjema C.H."/>
            <person name="Gilmore S.P."/>
            <person name="Henske J.K."/>
            <person name="Solomon K.V."/>
            <person name="De Groot R."/>
            <person name="Kuo A."/>
            <person name="Mondo S.J."/>
            <person name="Salamov A.A."/>
            <person name="Labutti K."/>
            <person name="Zhao Z."/>
            <person name="Chiniquy J."/>
            <person name="Barry K."/>
            <person name="Brewer H.M."/>
            <person name="Purvine S.O."/>
            <person name="Wright A.T."/>
            <person name="Boxma B."/>
            <person name="Van Alen T."/>
            <person name="Hackstein J.H."/>
            <person name="Baker S.E."/>
            <person name="Grigoriev I.V."/>
            <person name="O'Malley M.A."/>
        </authorList>
    </citation>
    <scope>NUCLEOTIDE SEQUENCE [LARGE SCALE GENOMIC DNA]</scope>
    <source>
        <strain evidence="2 4">S4</strain>
    </source>
</reference>
<name>A0A1Y1V6M8_9FUNG</name>
<dbReference type="GO" id="GO:0004843">
    <property type="term" value="F:cysteine-type deubiquitinase activity"/>
    <property type="evidence" value="ECO:0007669"/>
    <property type="project" value="InterPro"/>
</dbReference>
<dbReference type="AlphaFoldDB" id="A0A1Y1V6M8"/>
<dbReference type="Proteomes" id="UP000193944">
    <property type="component" value="Unassembled WGS sequence"/>
</dbReference>
<dbReference type="CDD" id="cd02674">
    <property type="entry name" value="Peptidase_C19R"/>
    <property type="match status" value="1"/>
</dbReference>
<dbReference type="GO" id="GO:0016579">
    <property type="term" value="P:protein deubiquitination"/>
    <property type="evidence" value="ECO:0007669"/>
    <property type="project" value="InterPro"/>
</dbReference>
<dbReference type="PANTHER" id="PTHR21646">
    <property type="entry name" value="UBIQUITIN CARBOXYL-TERMINAL HYDROLASE"/>
    <property type="match status" value="1"/>
</dbReference>
<dbReference type="PANTHER" id="PTHR21646:SF23">
    <property type="entry name" value="UBIQUITIN CARBOXYL-TERMINAL HYDROLASE USP2"/>
    <property type="match status" value="1"/>
</dbReference>
<dbReference type="EMBL" id="MCFG01000754">
    <property type="protein sequence ID" value="ORX47804.1"/>
    <property type="molecule type" value="Genomic_DNA"/>
</dbReference>
<dbReference type="OrthoDB" id="292964at2759"/>
<organism evidence="2 4">
    <name type="scientific">Anaeromyces robustus</name>
    <dbReference type="NCBI Taxonomy" id="1754192"/>
    <lineage>
        <taxon>Eukaryota</taxon>
        <taxon>Fungi</taxon>
        <taxon>Fungi incertae sedis</taxon>
        <taxon>Chytridiomycota</taxon>
        <taxon>Chytridiomycota incertae sedis</taxon>
        <taxon>Neocallimastigomycetes</taxon>
        <taxon>Neocallimastigales</taxon>
        <taxon>Neocallimastigaceae</taxon>
        <taxon>Anaeromyces</taxon>
    </lineage>
</organism>
<dbReference type="InterPro" id="IPR028889">
    <property type="entry name" value="USP"/>
</dbReference>
<protein>
    <submittedName>
        <fullName evidence="2">Ubiquitin carboxyl-terminal hydrolase 2</fullName>
    </submittedName>
</protein>
<dbReference type="InterPro" id="IPR001394">
    <property type="entry name" value="Peptidase_C19_UCH"/>
</dbReference>
<evidence type="ECO:0000313" key="2">
    <source>
        <dbReference type="EMBL" id="ORX47804.1"/>
    </source>
</evidence>
<reference evidence="2 4" key="2">
    <citation type="submission" date="2016-08" db="EMBL/GenBank/DDBJ databases">
        <title>Pervasive Adenine N6-methylation of Active Genes in Fungi.</title>
        <authorList>
            <consortium name="DOE Joint Genome Institute"/>
            <person name="Mondo S.J."/>
            <person name="Dannebaum R.O."/>
            <person name="Kuo R.C."/>
            <person name="Labutti K."/>
            <person name="Haridas S."/>
            <person name="Kuo A."/>
            <person name="Salamov A."/>
            <person name="Ahrendt S.R."/>
            <person name="Lipzen A."/>
            <person name="Sullivan W."/>
            <person name="Andreopoulos W.B."/>
            <person name="Clum A."/>
            <person name="Lindquist E."/>
            <person name="Daum C."/>
            <person name="Ramamoorthy G.K."/>
            <person name="Gryganskyi A."/>
            <person name="Culley D."/>
            <person name="Magnuson J.K."/>
            <person name="James T.Y."/>
            <person name="O'Malley M.A."/>
            <person name="Stajich J.E."/>
            <person name="Spatafora J.W."/>
            <person name="Visel A."/>
            <person name="Grigoriev I.V."/>
        </authorList>
    </citation>
    <scope>NUCLEOTIDE SEQUENCE [LARGE SCALE GENOMIC DNA]</scope>
    <source>
        <strain evidence="2 4">S4</strain>
    </source>
</reference>
<dbReference type="Gene3D" id="3.90.70.10">
    <property type="entry name" value="Cysteine proteinases"/>
    <property type="match status" value="1"/>
</dbReference>
<evidence type="ECO:0000313" key="3">
    <source>
        <dbReference type="EMBL" id="ORX77740.1"/>
    </source>
</evidence>
<dbReference type="EMBL" id="MCFG01000236">
    <property type="protein sequence ID" value="ORX77740.1"/>
    <property type="molecule type" value="Genomic_DNA"/>
</dbReference>
<dbReference type="InterPro" id="IPR038765">
    <property type="entry name" value="Papain-like_cys_pep_sf"/>
</dbReference>
<gene>
    <name evidence="3" type="ORF">BCR32DRAFT_207594</name>
    <name evidence="2" type="ORF">BCR32DRAFT_214117</name>
</gene>
<dbReference type="STRING" id="1754192.A0A1Y1V6M8"/>
<evidence type="ECO:0000313" key="4">
    <source>
        <dbReference type="Proteomes" id="UP000193944"/>
    </source>
</evidence>
<dbReference type="Pfam" id="PF00443">
    <property type="entry name" value="UCH"/>
    <property type="match status" value="1"/>
</dbReference>
<keyword evidence="4" id="KW-1185">Reference proteome</keyword>
<evidence type="ECO:0000259" key="1">
    <source>
        <dbReference type="PROSITE" id="PS50235"/>
    </source>
</evidence>
<dbReference type="InterPro" id="IPR050185">
    <property type="entry name" value="Ub_carboxyl-term_hydrolase"/>
</dbReference>